<evidence type="ECO:0000313" key="2">
    <source>
        <dbReference type="EnsemblMetazoa" id="ASIC007864-PA"/>
    </source>
</evidence>
<dbReference type="Proteomes" id="UP000030765">
    <property type="component" value="Unassembled WGS sequence"/>
</dbReference>
<dbReference type="EnsemblMetazoa" id="ASIC007864-RA">
    <property type="protein sequence ID" value="ASIC007864-PA"/>
    <property type="gene ID" value="ASIC007864"/>
</dbReference>
<sequence>MLTYWLRVKKFSAEGKLRHQTNRSVTPRSPGPPKVLELTNRNLVVANPVDFGTPWGDLSRAENQTTSKGLTCHSNRDQERLRYETGFPKDWRVAGPDSVHHTQAQHAAVRNTHAISRMFVDTEEAETVGQFLVFAYETVSKRTGTHKHQQIRDSGIPREHELSVNFGERFLELGIVL</sequence>
<organism evidence="1">
    <name type="scientific">Anopheles sinensis</name>
    <name type="common">Mosquito</name>
    <dbReference type="NCBI Taxonomy" id="74873"/>
    <lineage>
        <taxon>Eukaryota</taxon>
        <taxon>Metazoa</taxon>
        <taxon>Ecdysozoa</taxon>
        <taxon>Arthropoda</taxon>
        <taxon>Hexapoda</taxon>
        <taxon>Insecta</taxon>
        <taxon>Pterygota</taxon>
        <taxon>Neoptera</taxon>
        <taxon>Endopterygota</taxon>
        <taxon>Diptera</taxon>
        <taxon>Nematocera</taxon>
        <taxon>Culicoidea</taxon>
        <taxon>Culicidae</taxon>
        <taxon>Anophelinae</taxon>
        <taxon>Anopheles</taxon>
    </lineage>
</organism>
<name>A0A084VQZ6_ANOSI</name>
<evidence type="ECO:0000313" key="1">
    <source>
        <dbReference type="EMBL" id="KFB40390.1"/>
    </source>
</evidence>
<evidence type="ECO:0000313" key="3">
    <source>
        <dbReference type="Proteomes" id="UP000030765"/>
    </source>
</evidence>
<reference evidence="1 3" key="1">
    <citation type="journal article" date="2014" name="BMC Genomics">
        <title>Genome sequence of Anopheles sinensis provides insight into genetics basis of mosquito competence for malaria parasites.</title>
        <authorList>
            <person name="Zhou D."/>
            <person name="Zhang D."/>
            <person name="Ding G."/>
            <person name="Shi L."/>
            <person name="Hou Q."/>
            <person name="Ye Y."/>
            <person name="Xu Y."/>
            <person name="Zhou H."/>
            <person name="Xiong C."/>
            <person name="Li S."/>
            <person name="Yu J."/>
            <person name="Hong S."/>
            <person name="Yu X."/>
            <person name="Zou P."/>
            <person name="Chen C."/>
            <person name="Chang X."/>
            <person name="Wang W."/>
            <person name="Lv Y."/>
            <person name="Sun Y."/>
            <person name="Ma L."/>
            <person name="Shen B."/>
            <person name="Zhu C."/>
        </authorList>
    </citation>
    <scope>NUCLEOTIDE SEQUENCE [LARGE SCALE GENOMIC DNA]</scope>
</reference>
<accession>A0A084VQZ6</accession>
<proteinExistence type="predicted"/>
<dbReference type="EMBL" id="ATLV01015361">
    <property type="status" value="NOT_ANNOTATED_CDS"/>
    <property type="molecule type" value="Genomic_DNA"/>
</dbReference>
<protein>
    <submittedName>
        <fullName evidence="1 2">Uncharacterized protein</fullName>
    </submittedName>
</protein>
<reference evidence="2" key="2">
    <citation type="submission" date="2020-05" db="UniProtKB">
        <authorList>
            <consortium name="EnsemblMetazoa"/>
        </authorList>
    </citation>
    <scope>IDENTIFICATION</scope>
</reference>
<dbReference type="VEuPathDB" id="VectorBase:ASIC007864"/>
<gene>
    <name evidence="1" type="ORF">ZHAS_00007864</name>
</gene>
<keyword evidence="3" id="KW-1185">Reference proteome</keyword>
<dbReference type="EMBL" id="KE525007">
    <property type="protein sequence ID" value="KFB40390.1"/>
    <property type="molecule type" value="Genomic_DNA"/>
</dbReference>
<dbReference type="AlphaFoldDB" id="A0A084VQZ6"/>